<sequence>MVLGKLTVEEALKRHTFQHAKVLTGVNGLNRVINWCHILEVKDIDLFINGGELILTTGIGLLDSDNQRNYVETLIKKQTAGLCIELGSFMHEIPRNLLSLAEQQNYPIIIFEKTVRFIDITQDIHSLLINRHHQNMLDLDRLSQNFNKLSLQPNGILKILQELSLYFQSPCFFITSNEKYYYPTNQGETEAAIRELINNHSNEPKTLSTFCLNNKSFSVNAVQVFEQVWGYLLIETSKFPSSELTALMLDRASIALSHILLRNRTIEERKQSDEAELIHSLLNMENLESNQLKNILPMYCFSHSFRLICWPLLEDEQVNSSKGEEFKLYLLTLLRPFFNKLGFHPIISFRHQELIVMIYMNLSKEKKVNWQQITDKISKLTETYFPAQTFFGISSIHQEPIKARTAYEEAKQIILLKQKKLIDSHTYEQIGIYHLVLPLLKTNIIKAYIDVHLGKVIDYDRVNNSELLKTLTIYLDCNGNKKEASERLFIVRQTLYHRIEKLEGILGPDFMHSSNRLAIEVAIKAFSLEEDEMYVKDQLIADAK</sequence>
<evidence type="ECO:0000259" key="1">
    <source>
        <dbReference type="Pfam" id="PF07905"/>
    </source>
</evidence>
<evidence type="ECO:0000313" key="4">
    <source>
        <dbReference type="Proteomes" id="UP001465426"/>
    </source>
</evidence>
<dbReference type="Pfam" id="PF13556">
    <property type="entry name" value="HTH_30"/>
    <property type="match status" value="1"/>
</dbReference>
<protein>
    <submittedName>
        <fullName evidence="3">PucR family transcriptional regulator ligand-binding domain-containing protein</fullName>
    </submittedName>
</protein>
<dbReference type="EMBL" id="JBBMFN010000050">
    <property type="protein sequence ID" value="MEQ2467393.1"/>
    <property type="molecule type" value="Genomic_DNA"/>
</dbReference>
<keyword evidence="4" id="KW-1185">Reference proteome</keyword>
<dbReference type="InterPro" id="IPR051448">
    <property type="entry name" value="CdaR-like_regulators"/>
</dbReference>
<name>A0ABV1F492_9BACI</name>
<comment type="caution">
    <text evidence="3">The sequence shown here is derived from an EMBL/GenBank/DDBJ whole genome shotgun (WGS) entry which is preliminary data.</text>
</comment>
<organism evidence="3 4">
    <name type="scientific">Niallia hominis</name>
    <dbReference type="NCBI Taxonomy" id="3133173"/>
    <lineage>
        <taxon>Bacteria</taxon>
        <taxon>Bacillati</taxon>
        <taxon>Bacillota</taxon>
        <taxon>Bacilli</taxon>
        <taxon>Bacillales</taxon>
        <taxon>Bacillaceae</taxon>
        <taxon>Niallia</taxon>
    </lineage>
</organism>
<dbReference type="RefSeq" id="WP_048716718.1">
    <property type="nucleotide sequence ID" value="NZ_JBBMFN010000050.1"/>
</dbReference>
<dbReference type="InterPro" id="IPR042070">
    <property type="entry name" value="PucR_C-HTH_sf"/>
</dbReference>
<dbReference type="InterPro" id="IPR025736">
    <property type="entry name" value="PucR_C-HTH_dom"/>
</dbReference>
<feature type="domain" description="PucR C-terminal helix-turn-helix" evidence="2">
    <location>
        <begin position="467"/>
        <end position="525"/>
    </location>
</feature>
<dbReference type="PANTHER" id="PTHR33744:SF1">
    <property type="entry name" value="DNA-BINDING TRANSCRIPTIONAL ACTIVATOR ADER"/>
    <property type="match status" value="1"/>
</dbReference>
<accession>A0ABV1F492</accession>
<evidence type="ECO:0000259" key="2">
    <source>
        <dbReference type="Pfam" id="PF13556"/>
    </source>
</evidence>
<reference evidence="3 4" key="1">
    <citation type="submission" date="2024-03" db="EMBL/GenBank/DDBJ databases">
        <title>Human intestinal bacterial collection.</title>
        <authorList>
            <person name="Pauvert C."/>
            <person name="Hitch T.C.A."/>
            <person name="Clavel T."/>
        </authorList>
    </citation>
    <scope>NUCLEOTIDE SEQUENCE [LARGE SCALE GENOMIC DNA]</scope>
    <source>
        <strain evidence="3 4">CLA-SR-H024</strain>
    </source>
</reference>
<feature type="domain" description="Purine catabolism PurC-like" evidence="1">
    <location>
        <begin position="11"/>
        <end position="128"/>
    </location>
</feature>
<dbReference type="Pfam" id="PF07905">
    <property type="entry name" value="PucR"/>
    <property type="match status" value="1"/>
</dbReference>
<dbReference type="Gene3D" id="1.10.10.2840">
    <property type="entry name" value="PucR C-terminal helix-turn-helix domain"/>
    <property type="match status" value="1"/>
</dbReference>
<dbReference type="Proteomes" id="UP001465426">
    <property type="component" value="Unassembled WGS sequence"/>
</dbReference>
<gene>
    <name evidence="3" type="ORF">WMO63_17190</name>
</gene>
<evidence type="ECO:0000313" key="3">
    <source>
        <dbReference type="EMBL" id="MEQ2467393.1"/>
    </source>
</evidence>
<proteinExistence type="predicted"/>
<dbReference type="InterPro" id="IPR012914">
    <property type="entry name" value="PucR_dom"/>
</dbReference>
<dbReference type="PANTHER" id="PTHR33744">
    <property type="entry name" value="CARBOHYDRATE DIACID REGULATOR"/>
    <property type="match status" value="1"/>
</dbReference>